<dbReference type="Gene3D" id="1.10.3210.10">
    <property type="entry name" value="Hypothetical protein af1432"/>
    <property type="match status" value="2"/>
</dbReference>
<dbReference type="RefSeq" id="WP_275594963.1">
    <property type="nucleotide sequence ID" value="NZ_CP102381.1"/>
</dbReference>
<keyword evidence="3" id="KW-1185">Reference proteome</keyword>
<accession>A0ABY8CD60</accession>
<dbReference type="EMBL" id="CP102381">
    <property type="protein sequence ID" value="WEJ62707.1"/>
    <property type="molecule type" value="Genomic_DNA"/>
</dbReference>
<dbReference type="SUPFAM" id="SSF109604">
    <property type="entry name" value="HD-domain/PDEase-like"/>
    <property type="match status" value="2"/>
</dbReference>
<dbReference type="Pfam" id="PF13487">
    <property type="entry name" value="HD_5"/>
    <property type="match status" value="2"/>
</dbReference>
<dbReference type="NCBIfam" id="TIGR00277">
    <property type="entry name" value="HDIG"/>
    <property type="match status" value="1"/>
</dbReference>
<gene>
    <name evidence="2" type="ORF">NR989_00250</name>
</gene>
<name>A0ABY8CD60_9GAMM</name>
<dbReference type="InterPro" id="IPR003607">
    <property type="entry name" value="HD/PDEase_dom"/>
</dbReference>
<evidence type="ECO:0000313" key="2">
    <source>
        <dbReference type="EMBL" id="WEJ62707.1"/>
    </source>
</evidence>
<dbReference type="PANTHER" id="PTHR43155:SF2">
    <property type="entry name" value="CYCLIC DI-GMP PHOSPHODIESTERASE PA4108"/>
    <property type="match status" value="1"/>
</dbReference>
<organism evidence="2 3">
    <name type="scientific">Thiomicrorhabdus lithotrophica</name>
    <dbReference type="NCBI Taxonomy" id="2949997"/>
    <lineage>
        <taxon>Bacteria</taxon>
        <taxon>Pseudomonadati</taxon>
        <taxon>Pseudomonadota</taxon>
        <taxon>Gammaproteobacteria</taxon>
        <taxon>Thiotrichales</taxon>
        <taxon>Piscirickettsiaceae</taxon>
        <taxon>Thiomicrorhabdus</taxon>
    </lineage>
</organism>
<dbReference type="InterPro" id="IPR006675">
    <property type="entry name" value="HDIG_dom"/>
</dbReference>
<dbReference type="PANTHER" id="PTHR43155">
    <property type="entry name" value="CYCLIC DI-GMP PHOSPHODIESTERASE PA4108-RELATED"/>
    <property type="match status" value="1"/>
</dbReference>
<dbReference type="PROSITE" id="PS51832">
    <property type="entry name" value="HD_GYP"/>
    <property type="match status" value="1"/>
</dbReference>
<dbReference type="SMART" id="SM00471">
    <property type="entry name" value="HDc"/>
    <property type="match status" value="1"/>
</dbReference>
<dbReference type="Proteomes" id="UP001222275">
    <property type="component" value="Chromosome"/>
</dbReference>
<evidence type="ECO:0000259" key="1">
    <source>
        <dbReference type="PROSITE" id="PS51832"/>
    </source>
</evidence>
<dbReference type="CDD" id="cd00077">
    <property type="entry name" value="HDc"/>
    <property type="match status" value="1"/>
</dbReference>
<sequence length="464" mass="51945">MSFSNNAFNNSLLLEQDFDAPLLLSEVIGALSYALDLTEGQPPGHSIRCCWIGMHIGQTLGLSQQDQWNLYYTLLLKDAGCSSNAARLYELYGGDDRQAKKDFKFVDNESFKQVSEFVLKHTGVGEGFLNKTKRLLNLAVHGEELATELMETRCERGADIAIRLGFTEEIANGIRYLDEHWNGNGKPYRLAGNEIPLTSQIALLAQVADVFFQLGGKVASLNEVVSRSNTWFDPELVKIYQGLETNFNFWNKLAQENMQQEVQLLEPSSFVMTVSDKRLDDITAAFGMIVDSKSSYTFNHSSRVALYTDKISDQLGFSEVHRKHLKRGAMLHDIGKLGVSNSILDKPGKLTNEEREMVEKHAYYTEKILSHLSPFSTLAKISGAHHERLDGKGYPYGLSAEEITLDTRIITTADIFDAITAKRPYRDAVPVEKTIKIMESECGTAIDEVVLEALKSKIPELDLD</sequence>
<reference evidence="2 3" key="1">
    <citation type="submission" date="2022-06" db="EMBL/GenBank/DDBJ databases">
        <title>Thiomicrohabdus sp. nov, an obligately chemolithoautotrophic, sulfur-oxidizing bacterium isolated from beach of Guanyin Mountain. Amoy.</title>
        <authorList>
            <person name="Zhu H."/>
        </authorList>
    </citation>
    <scope>NUCLEOTIDE SEQUENCE [LARGE SCALE GENOMIC DNA]</scope>
    <source>
        <strain evidence="2 3">XGS-01</strain>
    </source>
</reference>
<evidence type="ECO:0000313" key="3">
    <source>
        <dbReference type="Proteomes" id="UP001222275"/>
    </source>
</evidence>
<proteinExistence type="predicted"/>
<protein>
    <submittedName>
        <fullName evidence="2">HD-GYP domain-containing protein</fullName>
    </submittedName>
</protein>
<dbReference type="InterPro" id="IPR037522">
    <property type="entry name" value="HD_GYP_dom"/>
</dbReference>
<feature type="domain" description="HD-GYP" evidence="1">
    <location>
        <begin position="275"/>
        <end position="464"/>
    </location>
</feature>